<accession>A0A6J5M1C3</accession>
<gene>
    <name evidence="1" type="ORF">UFOVP341_18</name>
</gene>
<proteinExistence type="predicted"/>
<evidence type="ECO:0000313" key="1">
    <source>
        <dbReference type="EMBL" id="CAB4138800.1"/>
    </source>
</evidence>
<organism evidence="1">
    <name type="scientific">uncultured Caudovirales phage</name>
    <dbReference type="NCBI Taxonomy" id="2100421"/>
    <lineage>
        <taxon>Viruses</taxon>
        <taxon>Duplodnaviria</taxon>
        <taxon>Heunggongvirae</taxon>
        <taxon>Uroviricota</taxon>
        <taxon>Caudoviricetes</taxon>
        <taxon>Peduoviridae</taxon>
        <taxon>Maltschvirus</taxon>
        <taxon>Maltschvirus maltsch</taxon>
    </lineage>
</organism>
<sequence length="194" mass="23008">MDNHTNQGEADTRREQLKELVRKGRAAERKLNGNPALEKEWIDARNLVMGFRGIPEHDALVDAYLLAVRTYGSNEHIPAQKALRKYYTNLLRKTPLKPRKRKPRPPEKPPTKMMVKLIKRVFKFRELIAERDRLCKEYSLERNEEQARTELGNYAQWIARPNTLTKIMFSNSKHADRDFERYIKRVYKMTLKAK</sequence>
<name>A0A6J5M1C3_9CAUD</name>
<reference evidence="1" key="1">
    <citation type="submission" date="2020-04" db="EMBL/GenBank/DDBJ databases">
        <authorList>
            <person name="Chiriac C."/>
            <person name="Salcher M."/>
            <person name="Ghai R."/>
            <person name="Kavagutti S V."/>
        </authorList>
    </citation>
    <scope>NUCLEOTIDE SEQUENCE</scope>
</reference>
<dbReference type="EMBL" id="LR796363">
    <property type="protein sequence ID" value="CAB4138800.1"/>
    <property type="molecule type" value="Genomic_DNA"/>
</dbReference>
<protein>
    <submittedName>
        <fullName evidence="1">Uncharacterized protein</fullName>
    </submittedName>
</protein>